<name>A0ABT7L3T8_9BACI</name>
<dbReference type="Proteomes" id="UP001235343">
    <property type="component" value="Unassembled WGS sequence"/>
</dbReference>
<evidence type="ECO:0000313" key="3">
    <source>
        <dbReference type="Proteomes" id="UP001235343"/>
    </source>
</evidence>
<reference evidence="2 3" key="1">
    <citation type="submission" date="2023-06" db="EMBL/GenBank/DDBJ databases">
        <title>Aquibacillus rhizosphaerae LR5S19.</title>
        <authorList>
            <person name="Sun J.-Q."/>
        </authorList>
    </citation>
    <scope>NUCLEOTIDE SEQUENCE [LARGE SCALE GENOMIC DNA]</scope>
    <source>
        <strain evidence="2 3">LR5S19</strain>
    </source>
</reference>
<dbReference type="RefSeq" id="WP_285931593.1">
    <property type="nucleotide sequence ID" value="NZ_JASTZU010000030.1"/>
</dbReference>
<protein>
    <submittedName>
        <fullName evidence="2">MbtH family protein</fullName>
    </submittedName>
</protein>
<comment type="caution">
    <text evidence="2">The sequence shown here is derived from an EMBL/GenBank/DDBJ whole genome shotgun (WGS) entry which is preliminary data.</text>
</comment>
<dbReference type="SUPFAM" id="SSF160582">
    <property type="entry name" value="MbtH-like"/>
    <property type="match status" value="1"/>
</dbReference>
<dbReference type="Gene3D" id="3.90.820.10">
    <property type="entry name" value="Structural Genomics, Unknown Function 30-nov-00 1gh9 Mol_id"/>
    <property type="match status" value="1"/>
</dbReference>
<dbReference type="InterPro" id="IPR005153">
    <property type="entry name" value="MbtH-like_dom"/>
</dbReference>
<dbReference type="InterPro" id="IPR038020">
    <property type="entry name" value="MbtH-like_sf"/>
</dbReference>
<dbReference type="InterPro" id="IPR037407">
    <property type="entry name" value="MLP_fam"/>
</dbReference>
<proteinExistence type="predicted"/>
<accession>A0ABT7L3T8</accession>
<dbReference type="EMBL" id="JASTZU010000030">
    <property type="protein sequence ID" value="MDL4840523.1"/>
    <property type="molecule type" value="Genomic_DNA"/>
</dbReference>
<dbReference type="PANTHER" id="PTHR38444:SF1">
    <property type="entry name" value="ENTEROBACTIN BIOSYNTHESIS PROTEIN YBDZ"/>
    <property type="match status" value="1"/>
</dbReference>
<dbReference type="PANTHER" id="PTHR38444">
    <property type="entry name" value="ENTEROBACTIN BIOSYNTHESIS PROTEIN YBDZ"/>
    <property type="match status" value="1"/>
</dbReference>
<gene>
    <name evidence="2" type="ORF">QQS35_08705</name>
</gene>
<dbReference type="Pfam" id="PF03621">
    <property type="entry name" value="MbtH"/>
    <property type="match status" value="1"/>
</dbReference>
<evidence type="ECO:0000259" key="1">
    <source>
        <dbReference type="SMART" id="SM00923"/>
    </source>
</evidence>
<evidence type="ECO:0000313" key="2">
    <source>
        <dbReference type="EMBL" id="MDL4840523.1"/>
    </source>
</evidence>
<sequence length="73" mass="8316">MKNPFDHEELGFYALKNDKGQYSLWPSYLDIPTGWDIQFGVANRTDCISYIETHWKDICANASIQETSVGQGT</sequence>
<feature type="domain" description="MbtH-like" evidence="1">
    <location>
        <begin position="3"/>
        <end position="53"/>
    </location>
</feature>
<organism evidence="2 3">
    <name type="scientific">Aquibacillus rhizosphaerae</name>
    <dbReference type="NCBI Taxonomy" id="3051431"/>
    <lineage>
        <taxon>Bacteria</taxon>
        <taxon>Bacillati</taxon>
        <taxon>Bacillota</taxon>
        <taxon>Bacilli</taxon>
        <taxon>Bacillales</taxon>
        <taxon>Bacillaceae</taxon>
        <taxon>Aquibacillus</taxon>
    </lineage>
</organism>
<keyword evidence="3" id="KW-1185">Reference proteome</keyword>
<dbReference type="SMART" id="SM00923">
    <property type="entry name" value="MbtH"/>
    <property type="match status" value="1"/>
</dbReference>